<accession>A0A286T9G6</accession>
<organism evidence="1 2">
    <name type="scientific">Bifidobacterium bifidum LMG 13195</name>
    <dbReference type="NCBI Taxonomy" id="1207542"/>
    <lineage>
        <taxon>Bacteria</taxon>
        <taxon>Bacillati</taxon>
        <taxon>Actinomycetota</taxon>
        <taxon>Actinomycetes</taxon>
        <taxon>Bifidobacteriales</taxon>
        <taxon>Bifidobacteriaceae</taxon>
        <taxon>Bifidobacterium</taxon>
    </lineage>
</organism>
<evidence type="ECO:0000313" key="1">
    <source>
        <dbReference type="EMBL" id="BBA47064.1"/>
    </source>
</evidence>
<proteinExistence type="predicted"/>
<dbReference type="Proteomes" id="UP000262177">
    <property type="component" value="Chromosome"/>
</dbReference>
<gene>
    <name evidence="1" type="ORF">BBJK_00016</name>
</gene>
<dbReference type="EMBL" id="AP018131">
    <property type="protein sequence ID" value="BBA47064.1"/>
    <property type="molecule type" value="Genomic_DNA"/>
</dbReference>
<evidence type="ECO:0000313" key="2">
    <source>
        <dbReference type="Proteomes" id="UP000262177"/>
    </source>
</evidence>
<reference evidence="1 2" key="1">
    <citation type="journal article" date="2017" name="Biosci. Biotechnol. Biochem.">
        <title>Identification and characterization of a sulfoglycosidase from Bifidobacterium bifidum implicated in mucin glycan utilization.</title>
        <authorList>
            <person name="Katoh T."/>
            <person name="Maeshibu T."/>
            <person name="Kikkawa K."/>
            <person name="Gotoh A."/>
            <person name="Tomabechi Y."/>
            <person name="Nakamura M."/>
            <person name="Liao W.-H."/>
            <person name="Yamaguchi M."/>
            <person name="Ashida H."/>
            <person name="Yamamoto K."/>
            <person name="Katayama T."/>
        </authorList>
    </citation>
    <scope>NUCLEOTIDE SEQUENCE [LARGE SCALE GENOMIC DNA]</scope>
    <source>
        <strain evidence="1 2">JCM 7004</strain>
    </source>
</reference>
<protein>
    <submittedName>
        <fullName evidence="1">Uncharacterized protein</fullName>
    </submittedName>
</protein>
<name>A0A286T9G6_BIFBI</name>
<dbReference type="AlphaFoldDB" id="A0A286T9G6"/>
<sequence>MVSPSLIDGVPVGESSQANNINRVVTSMATAPFNWNPPVPSVRDLRQRSSSSSYSIINAAVAVFVPARMKPYQTVTFQVREHEFRLGRFPGSVPC</sequence>